<evidence type="ECO:0000313" key="3">
    <source>
        <dbReference type="EnsemblPlants" id="AET3Gv20874400.1"/>
    </source>
</evidence>
<dbReference type="Proteomes" id="UP000015105">
    <property type="component" value="Chromosome 3D"/>
</dbReference>
<keyword evidence="1" id="KW-0862">Zinc</keyword>
<dbReference type="PANTHER" id="PTHR31669">
    <property type="entry name" value="PROTEIN FAR1-RELATED SEQUENCE 10-RELATED"/>
    <property type="match status" value="1"/>
</dbReference>
<reference evidence="3" key="3">
    <citation type="journal article" date="2017" name="Nature">
        <title>Genome sequence of the progenitor of the wheat D genome Aegilops tauschii.</title>
        <authorList>
            <person name="Luo M.C."/>
            <person name="Gu Y.Q."/>
            <person name="Puiu D."/>
            <person name="Wang H."/>
            <person name="Twardziok S.O."/>
            <person name="Deal K.R."/>
            <person name="Huo N."/>
            <person name="Zhu T."/>
            <person name="Wang L."/>
            <person name="Wang Y."/>
            <person name="McGuire P.E."/>
            <person name="Liu S."/>
            <person name="Long H."/>
            <person name="Ramasamy R.K."/>
            <person name="Rodriguez J.C."/>
            <person name="Van S.L."/>
            <person name="Yuan L."/>
            <person name="Wang Z."/>
            <person name="Xia Z."/>
            <person name="Xiao L."/>
            <person name="Anderson O.D."/>
            <person name="Ouyang S."/>
            <person name="Liang Y."/>
            <person name="Zimin A.V."/>
            <person name="Pertea G."/>
            <person name="Qi P."/>
            <person name="Bennetzen J.L."/>
            <person name="Dai X."/>
            <person name="Dawson M.W."/>
            <person name="Muller H.G."/>
            <person name="Kugler K."/>
            <person name="Rivarola-Duarte L."/>
            <person name="Spannagl M."/>
            <person name="Mayer K.F.X."/>
            <person name="Lu F.H."/>
            <person name="Bevan M.W."/>
            <person name="Leroy P."/>
            <person name="Li P."/>
            <person name="You F.M."/>
            <person name="Sun Q."/>
            <person name="Liu Z."/>
            <person name="Lyons E."/>
            <person name="Wicker T."/>
            <person name="Salzberg S.L."/>
            <person name="Devos K.M."/>
            <person name="Dvorak J."/>
        </authorList>
    </citation>
    <scope>NUCLEOTIDE SEQUENCE [LARGE SCALE GENOMIC DNA]</scope>
    <source>
        <strain evidence="3">cv. AL8/78</strain>
    </source>
</reference>
<dbReference type="InterPro" id="IPR031052">
    <property type="entry name" value="FHY3/FAR1"/>
</dbReference>
<dbReference type="PANTHER" id="PTHR31669:SF307">
    <property type="entry name" value="PROTEIN FAR1-RELATED SEQUENCE"/>
    <property type="match status" value="1"/>
</dbReference>
<dbReference type="GO" id="GO:0008270">
    <property type="term" value="F:zinc ion binding"/>
    <property type="evidence" value="ECO:0007669"/>
    <property type="project" value="UniProtKB-UniRule"/>
</dbReference>
<protein>
    <recommendedName>
        <fullName evidence="1">Protein FAR1-RELATED SEQUENCE</fullName>
    </recommendedName>
</protein>
<reference evidence="3" key="5">
    <citation type="journal article" date="2021" name="G3 (Bethesda)">
        <title>Aegilops tauschii genome assembly Aet v5.0 features greater sequence contiguity and improved annotation.</title>
        <authorList>
            <person name="Wang L."/>
            <person name="Zhu T."/>
            <person name="Rodriguez J.C."/>
            <person name="Deal K.R."/>
            <person name="Dubcovsky J."/>
            <person name="McGuire P.E."/>
            <person name="Lux T."/>
            <person name="Spannagl M."/>
            <person name="Mayer K.F.X."/>
            <person name="Baldrich P."/>
            <person name="Meyers B.C."/>
            <person name="Huo N."/>
            <person name="Gu Y.Q."/>
            <person name="Zhou H."/>
            <person name="Devos K.M."/>
            <person name="Bennetzen J.L."/>
            <person name="Unver T."/>
            <person name="Budak H."/>
            <person name="Gulick P.J."/>
            <person name="Galiba G."/>
            <person name="Kalapos B."/>
            <person name="Nelson D.R."/>
            <person name="Li P."/>
            <person name="You F.M."/>
            <person name="Luo M.C."/>
            <person name="Dvorak J."/>
        </authorList>
    </citation>
    <scope>NUCLEOTIDE SEQUENCE [LARGE SCALE GENOMIC DNA]</scope>
    <source>
        <strain evidence="3">cv. AL8/78</strain>
    </source>
</reference>
<sequence length="134" mass="16265">MIHHDYLKMADQARAMEVAIEEVYPQATHRRCKWHVLKKAKESLGTLYNKRSEFREEFHKLIQDMLTVEEFEKQWKELIDNHSLQKNTFLIHTYEKRQMWAKPYFAGKFCARMTSTHRSENEENRKMGSWNRTG</sequence>
<dbReference type="InterPro" id="IPR018289">
    <property type="entry name" value="MULE_transposase_dom"/>
</dbReference>
<keyword evidence="1" id="KW-0539">Nucleus</keyword>
<dbReference type="AlphaFoldDB" id="A0A453G3F5"/>
<proteinExistence type="inferred from homology"/>
<dbReference type="EnsemblPlants" id="AET3Gv20874400.1">
    <property type="protein sequence ID" value="AET3Gv20874400.1"/>
    <property type="gene ID" value="AET3Gv20874400"/>
</dbReference>
<comment type="similarity">
    <text evidence="1">Belongs to the FHY3/FAR1 family.</text>
</comment>
<accession>A0A453G3F5</accession>
<evidence type="ECO:0000256" key="1">
    <source>
        <dbReference type="RuleBase" id="RU367018"/>
    </source>
</evidence>
<keyword evidence="4" id="KW-1185">Reference proteome</keyword>
<evidence type="ECO:0000313" key="4">
    <source>
        <dbReference type="Proteomes" id="UP000015105"/>
    </source>
</evidence>
<dbReference type="GO" id="GO:0004803">
    <property type="term" value="F:transposase activity"/>
    <property type="evidence" value="ECO:0007669"/>
    <property type="project" value="InterPro"/>
</dbReference>
<dbReference type="GO" id="GO:0003677">
    <property type="term" value="F:DNA binding"/>
    <property type="evidence" value="ECO:0007669"/>
    <property type="project" value="UniProtKB-KW"/>
</dbReference>
<keyword evidence="1" id="KW-0479">Metal-binding</keyword>
<evidence type="ECO:0000259" key="2">
    <source>
        <dbReference type="Pfam" id="PF10551"/>
    </source>
</evidence>
<keyword evidence="1" id="KW-0863">Zinc-finger</keyword>
<comment type="function">
    <text evidence="1">Putative transcription activator involved in regulating light control of development.</text>
</comment>
<organism evidence="3 4">
    <name type="scientific">Aegilops tauschii subsp. strangulata</name>
    <name type="common">Goatgrass</name>
    <dbReference type="NCBI Taxonomy" id="200361"/>
    <lineage>
        <taxon>Eukaryota</taxon>
        <taxon>Viridiplantae</taxon>
        <taxon>Streptophyta</taxon>
        <taxon>Embryophyta</taxon>
        <taxon>Tracheophyta</taxon>
        <taxon>Spermatophyta</taxon>
        <taxon>Magnoliopsida</taxon>
        <taxon>Liliopsida</taxon>
        <taxon>Poales</taxon>
        <taxon>Poaceae</taxon>
        <taxon>BOP clade</taxon>
        <taxon>Pooideae</taxon>
        <taxon>Triticodae</taxon>
        <taxon>Triticeae</taxon>
        <taxon>Triticinae</taxon>
        <taxon>Aegilops</taxon>
    </lineage>
</organism>
<reference evidence="4" key="1">
    <citation type="journal article" date="2014" name="Science">
        <title>Ancient hybridizations among the ancestral genomes of bread wheat.</title>
        <authorList>
            <consortium name="International Wheat Genome Sequencing Consortium,"/>
            <person name="Marcussen T."/>
            <person name="Sandve S.R."/>
            <person name="Heier L."/>
            <person name="Spannagl M."/>
            <person name="Pfeifer M."/>
            <person name="Jakobsen K.S."/>
            <person name="Wulff B.B."/>
            <person name="Steuernagel B."/>
            <person name="Mayer K.F."/>
            <person name="Olsen O.A."/>
        </authorList>
    </citation>
    <scope>NUCLEOTIDE SEQUENCE [LARGE SCALE GENOMIC DNA]</scope>
    <source>
        <strain evidence="4">cv. AL8/78</strain>
    </source>
</reference>
<name>A0A453G3F5_AEGTS</name>
<reference evidence="4" key="2">
    <citation type="journal article" date="2017" name="Nat. Plants">
        <title>The Aegilops tauschii genome reveals multiple impacts of transposons.</title>
        <authorList>
            <person name="Zhao G."/>
            <person name="Zou C."/>
            <person name="Li K."/>
            <person name="Wang K."/>
            <person name="Li T."/>
            <person name="Gao L."/>
            <person name="Zhang X."/>
            <person name="Wang H."/>
            <person name="Yang Z."/>
            <person name="Liu X."/>
            <person name="Jiang W."/>
            <person name="Mao L."/>
            <person name="Kong X."/>
            <person name="Jiao Y."/>
            <person name="Jia J."/>
        </authorList>
    </citation>
    <scope>NUCLEOTIDE SEQUENCE [LARGE SCALE GENOMIC DNA]</scope>
    <source>
        <strain evidence="4">cv. AL8/78</strain>
    </source>
</reference>
<dbReference type="Gramene" id="AET3Gv20874400.1">
    <property type="protein sequence ID" value="AET3Gv20874400.1"/>
    <property type="gene ID" value="AET3Gv20874400"/>
</dbReference>
<dbReference type="GO" id="GO:0006313">
    <property type="term" value="P:DNA transposition"/>
    <property type="evidence" value="ECO:0007669"/>
    <property type="project" value="InterPro"/>
</dbReference>
<dbReference type="GO" id="GO:0005634">
    <property type="term" value="C:nucleus"/>
    <property type="evidence" value="ECO:0007669"/>
    <property type="project" value="UniProtKB-SubCell"/>
</dbReference>
<dbReference type="Pfam" id="PF10551">
    <property type="entry name" value="MULE"/>
    <property type="match status" value="1"/>
</dbReference>
<comment type="subcellular location">
    <subcellularLocation>
        <location evidence="1">Nucleus</location>
    </subcellularLocation>
</comment>
<dbReference type="GO" id="GO:0006355">
    <property type="term" value="P:regulation of DNA-templated transcription"/>
    <property type="evidence" value="ECO:0007669"/>
    <property type="project" value="UniProtKB-UniRule"/>
</dbReference>
<feature type="domain" description="MULE transposase" evidence="2">
    <location>
        <begin position="9"/>
        <end position="39"/>
    </location>
</feature>
<reference evidence="3" key="4">
    <citation type="submission" date="2019-03" db="UniProtKB">
        <authorList>
            <consortium name="EnsemblPlants"/>
        </authorList>
    </citation>
    <scope>IDENTIFICATION</scope>
</reference>